<evidence type="ECO:0000313" key="5">
    <source>
        <dbReference type="EMBL" id="KKC31285.1"/>
    </source>
</evidence>
<evidence type="ECO:0000256" key="3">
    <source>
        <dbReference type="SAM" id="Phobius"/>
    </source>
</evidence>
<dbReference type="SUPFAM" id="SSF55073">
    <property type="entry name" value="Nucleotide cyclase"/>
    <property type="match status" value="1"/>
</dbReference>
<dbReference type="Proteomes" id="UP000182258">
    <property type="component" value="Unassembled WGS sequence"/>
</dbReference>
<dbReference type="GO" id="GO:0005886">
    <property type="term" value="C:plasma membrane"/>
    <property type="evidence" value="ECO:0007669"/>
    <property type="project" value="TreeGrafter"/>
</dbReference>
<dbReference type="InterPro" id="IPR050469">
    <property type="entry name" value="Diguanylate_Cyclase"/>
</dbReference>
<dbReference type="InterPro" id="IPR000160">
    <property type="entry name" value="GGDEF_dom"/>
</dbReference>
<dbReference type="EC" id="2.7.7.65" evidence="1"/>
<dbReference type="PROSITE" id="PS50887">
    <property type="entry name" value="GGDEF"/>
    <property type="match status" value="1"/>
</dbReference>
<dbReference type="GO" id="GO:0052621">
    <property type="term" value="F:diguanylate cyclase activity"/>
    <property type="evidence" value="ECO:0007669"/>
    <property type="project" value="UniProtKB-EC"/>
</dbReference>
<dbReference type="SMART" id="SM00267">
    <property type="entry name" value="GGDEF"/>
    <property type="match status" value="1"/>
</dbReference>
<keyword evidence="3" id="KW-1133">Transmembrane helix</keyword>
<feature type="domain" description="GGDEF" evidence="4">
    <location>
        <begin position="245"/>
        <end position="377"/>
    </location>
</feature>
<gene>
    <name evidence="6" type="ORF">SAMN04488059_11476</name>
    <name evidence="5" type="ORF">WH91_20025</name>
</gene>
<reference evidence="6 8" key="2">
    <citation type="submission" date="2016-10" db="EMBL/GenBank/DDBJ databases">
        <authorList>
            <person name="de Groot N.N."/>
        </authorList>
    </citation>
    <scope>NUCLEOTIDE SEQUENCE [LARGE SCALE GENOMIC DNA]</scope>
    <source>
        <strain evidence="6 8">CGMCC 1.10210</strain>
    </source>
</reference>
<evidence type="ECO:0000256" key="1">
    <source>
        <dbReference type="ARBA" id="ARBA00012528"/>
    </source>
</evidence>
<evidence type="ECO:0000259" key="4">
    <source>
        <dbReference type="PROSITE" id="PS50887"/>
    </source>
</evidence>
<dbReference type="AlphaFoldDB" id="A0A0F5PRQ9"/>
<keyword evidence="3" id="KW-0812">Transmembrane</keyword>
<dbReference type="PANTHER" id="PTHR45138">
    <property type="entry name" value="REGULATORY COMPONENTS OF SENSORY TRANSDUCTION SYSTEM"/>
    <property type="match status" value="1"/>
</dbReference>
<accession>A0A0F5PRQ9</accession>
<sequence length="381" mass="40760">MIDNETLLIAIAFSSAALMGALLIGWVNARAETYLAYGLAGIGFVAVAVAFLGLRNGAFGLVYLLVPYFLLLTGFGLIYAASRLFRDRSSSIRPAIVAWAVSVMLLAAPLLAGWSALGVLSLNSTSAVIMFLCAWEYWRGRNESRSALITNAALYTLSAISFAACAVMIGLDGHLVLEAIPDNWAERFNSIVSLVGLTGIGAITLTLHHSRAARRHQLDANTDSLTGLLNRRALFDRFDTVDLPVGTAVLMFDIDHFKQINDRHGHAAGDAVIRHLGTVLIDNLQSADVVARIGGEEFCAILKPMPVDQAKLIAERIRANFEQAPAPTALQAIPATVSIGVATSGADESFSSALHRADDALYRAKDSGRNRVTTASLRLIA</sequence>
<keyword evidence="3" id="KW-0472">Membrane</keyword>
<evidence type="ECO:0000313" key="6">
    <source>
        <dbReference type="EMBL" id="SFC91343.1"/>
    </source>
</evidence>
<feature type="transmembrane region" description="Helical" evidence="3">
    <location>
        <begin position="34"/>
        <end position="54"/>
    </location>
</feature>
<dbReference type="Pfam" id="PF00990">
    <property type="entry name" value="GGDEF"/>
    <property type="match status" value="1"/>
</dbReference>
<dbReference type="STRING" id="728005.SAMN04488059_11476"/>
<dbReference type="FunFam" id="3.30.70.270:FF:000001">
    <property type="entry name" value="Diguanylate cyclase domain protein"/>
    <property type="match status" value="1"/>
</dbReference>
<dbReference type="GO" id="GO:1902201">
    <property type="term" value="P:negative regulation of bacterial-type flagellum-dependent cell motility"/>
    <property type="evidence" value="ECO:0007669"/>
    <property type="project" value="TreeGrafter"/>
</dbReference>
<dbReference type="InterPro" id="IPR029787">
    <property type="entry name" value="Nucleotide_cyclase"/>
</dbReference>
<evidence type="ECO:0000256" key="2">
    <source>
        <dbReference type="ARBA" id="ARBA00034247"/>
    </source>
</evidence>
<dbReference type="EMBL" id="FOMB01000014">
    <property type="protein sequence ID" value="SFC91343.1"/>
    <property type="molecule type" value="Genomic_DNA"/>
</dbReference>
<proteinExistence type="predicted"/>
<dbReference type="NCBIfam" id="TIGR00254">
    <property type="entry name" value="GGDEF"/>
    <property type="match status" value="1"/>
</dbReference>
<feature type="transmembrane region" description="Helical" evidence="3">
    <location>
        <begin position="147"/>
        <end position="171"/>
    </location>
</feature>
<dbReference type="EMBL" id="LAPV01000192">
    <property type="protein sequence ID" value="KKC31285.1"/>
    <property type="molecule type" value="Genomic_DNA"/>
</dbReference>
<name>A0A0F5PRQ9_9HYPH</name>
<dbReference type="PATRIC" id="fig|728005.3.peg.2343"/>
<feature type="transmembrane region" description="Helical" evidence="3">
    <location>
        <begin position="60"/>
        <end position="80"/>
    </location>
</feature>
<feature type="transmembrane region" description="Helical" evidence="3">
    <location>
        <begin position="6"/>
        <end position="27"/>
    </location>
</feature>
<evidence type="ECO:0000313" key="8">
    <source>
        <dbReference type="Proteomes" id="UP000182258"/>
    </source>
</evidence>
<dbReference type="OrthoDB" id="9812260at2"/>
<dbReference type="Proteomes" id="UP000033519">
    <property type="component" value="Unassembled WGS sequence"/>
</dbReference>
<dbReference type="CDD" id="cd01949">
    <property type="entry name" value="GGDEF"/>
    <property type="match status" value="1"/>
</dbReference>
<dbReference type="GO" id="GO:0043709">
    <property type="term" value="P:cell adhesion involved in single-species biofilm formation"/>
    <property type="evidence" value="ECO:0007669"/>
    <property type="project" value="TreeGrafter"/>
</dbReference>
<dbReference type="InterPro" id="IPR043128">
    <property type="entry name" value="Rev_trsase/Diguanyl_cyclase"/>
</dbReference>
<evidence type="ECO:0000313" key="7">
    <source>
        <dbReference type="Proteomes" id="UP000033519"/>
    </source>
</evidence>
<keyword evidence="7" id="KW-1185">Reference proteome</keyword>
<comment type="catalytic activity">
    <reaction evidence="2">
        <text>2 GTP = 3',3'-c-di-GMP + 2 diphosphate</text>
        <dbReference type="Rhea" id="RHEA:24898"/>
        <dbReference type="ChEBI" id="CHEBI:33019"/>
        <dbReference type="ChEBI" id="CHEBI:37565"/>
        <dbReference type="ChEBI" id="CHEBI:58805"/>
        <dbReference type="EC" id="2.7.7.65"/>
    </reaction>
</comment>
<protein>
    <recommendedName>
        <fullName evidence="1">diguanylate cyclase</fullName>
        <ecNumber evidence="1">2.7.7.65</ecNumber>
    </recommendedName>
</protein>
<feature type="transmembrane region" description="Helical" evidence="3">
    <location>
        <begin position="92"/>
        <end position="111"/>
    </location>
</feature>
<dbReference type="RefSeq" id="WP_046172828.1">
    <property type="nucleotide sequence ID" value="NZ_FOMB01000014.1"/>
</dbReference>
<reference evidence="5 7" key="1">
    <citation type="submission" date="2015-03" db="EMBL/GenBank/DDBJ databases">
        <authorList>
            <person name="Lepp D."/>
            <person name="Hassan Y.I."/>
            <person name="Li X.-Z."/>
            <person name="Zhou T."/>
        </authorList>
    </citation>
    <scope>NUCLEOTIDE SEQUENCE [LARGE SCALE GENOMIC DNA]</scope>
    <source>
        <strain evidence="5 7">Cr7-05</strain>
    </source>
</reference>
<dbReference type="Gene3D" id="3.30.70.270">
    <property type="match status" value="1"/>
</dbReference>
<feature type="transmembrane region" description="Helical" evidence="3">
    <location>
        <begin position="191"/>
        <end position="208"/>
    </location>
</feature>
<organism evidence="6 8">
    <name type="scientific">Devosia psychrophila</name>
    <dbReference type="NCBI Taxonomy" id="728005"/>
    <lineage>
        <taxon>Bacteria</taxon>
        <taxon>Pseudomonadati</taxon>
        <taxon>Pseudomonadota</taxon>
        <taxon>Alphaproteobacteria</taxon>
        <taxon>Hyphomicrobiales</taxon>
        <taxon>Devosiaceae</taxon>
        <taxon>Devosia</taxon>
    </lineage>
</organism>
<dbReference type="PANTHER" id="PTHR45138:SF9">
    <property type="entry name" value="DIGUANYLATE CYCLASE DGCM-RELATED"/>
    <property type="match status" value="1"/>
</dbReference>